<dbReference type="InterPro" id="IPR027417">
    <property type="entry name" value="P-loop_NTPase"/>
</dbReference>
<evidence type="ECO:0000259" key="3">
    <source>
        <dbReference type="Pfam" id="PF25796"/>
    </source>
</evidence>
<sequence>MIIKDMFHKDIDRDIRGVIKADQTNEDDVYQELEEYVVTRELHKHFSKFYQNYLKGTDGKTDKVGVWISGFFGSGKSHFLKILSYLLKNEKVKDKYPVDFFEDKILDPIVYANMKRTADVPTETILFNIDSKNQMGNKSNEDAILRVLLKEFNNHRGYYGHNPAVAELEKYLDEQGFLEAYKKEFEKIANEPWESRRNVFKFDGHFIKPALLQSTNMTEESVDNLLNHGIHNVDISIEGFAKEVKEYIDSKGPDFHLVFLIDEIGQYIGDRRDLMLNLQTVTENLGAFCQGQAWVMVTSQESIDTVVRVKGDDFSRIQGRFDTRLSLSSVSVDEVIQKRILDKKEYVGERLKASYPDKSAILKNLISFRDCTADLRGFEDAKEFADVYPFIPYQFMLLQKVFEQIRKHSASEKHISEGERSMLSAYREAGMRYMEENEGTLIPFHAFYDTIQEFLQPVVSRVIENAGRNPALADDRFNNDLLKVLFMIKYVKEIPANIDNIATLMVSHVDEDKLQLKEKINLSLRKLINQTLIQKNGEEYIFLTDDEQDVNREIKSLSVEEELVKRELAQYIFQDLYDVKKYSYSKMYDFPFNQKMDEKNYGNQTSSIGIHILSPLSSRYHQSEQELMMLTSGSNEVVVRLGGDETFIEEIEEALKIEEYRRSRNITQLPENIQNILNNKQVEMKDRRRRGRNLLEQALKEATFFINGNQVDIKGSTVKEKINEAFKMLIENIYYHLSYINEFTHQEGDLEAYLTANEEQITLDGTALESPNEKAKEEIDQFLRLQEEFNKQVRVKTLYDRFGHAPYGWRELDIAKIIAELLKEQHIRIRYNAEYLEPAENAKTLMTVFTKAIEADRGVIIVRKKVDESLIRSVRRIVRDLFDNRDLAEDEDGLIKDIRTLIDATEAEITAYKSRYEGRKYPGMSILDKGLEYFSQFDRGIDNVTFFKRMEELEDALGDWLEDVQYVKDFFNSNKKDIFDNGLATLEKYEDIKAYVQTDKVEEAMDQLTSIIYDPIPYGKIKDIPELIHVFEEEVEHVLQTKKGDTKEKVQIDFDEASLQANQYGVSKETKARVHSFYKQLLADIDVYKDIYKVDAAITQSNNYKLRAIKDMNNEIRDWQRKKELEQKERKDAKIVESTEVKPVIQRESVKLSDLISATTLKTEEDVDRYVNTLSNKLKQMIKANKEIEFIK</sequence>
<dbReference type="Pfam" id="PF25796">
    <property type="entry name" value="BREX_BrxC_4th"/>
    <property type="match status" value="1"/>
</dbReference>
<organism evidence="4 5">
    <name type="scientific">Cerasibacillus terrae</name>
    <dbReference type="NCBI Taxonomy" id="2498845"/>
    <lineage>
        <taxon>Bacteria</taxon>
        <taxon>Bacillati</taxon>
        <taxon>Bacillota</taxon>
        <taxon>Bacilli</taxon>
        <taxon>Bacillales</taxon>
        <taxon>Bacillaceae</taxon>
        <taxon>Cerasibacillus</taxon>
    </lineage>
</organism>
<dbReference type="SUPFAM" id="SSF52540">
    <property type="entry name" value="P-loop containing nucleoside triphosphate hydrolases"/>
    <property type="match status" value="1"/>
</dbReference>
<dbReference type="NCBIfam" id="NF033441">
    <property type="entry name" value="BREX_BrxC"/>
    <property type="match status" value="1"/>
</dbReference>
<proteinExistence type="predicted"/>
<dbReference type="RefSeq" id="WP_147667282.1">
    <property type="nucleotide sequence ID" value="NZ_VDUW01000005.1"/>
</dbReference>
<reference evidence="4 5" key="1">
    <citation type="submission" date="2019-06" db="EMBL/GenBank/DDBJ databases">
        <title>Cerasibacillus sp. nov., isolated from maize field.</title>
        <authorList>
            <person name="Lin S.-Y."/>
            <person name="Tsai C.-F."/>
            <person name="Young C.-C."/>
        </authorList>
    </citation>
    <scope>NUCLEOTIDE SEQUENCE [LARGE SCALE GENOMIC DNA]</scope>
    <source>
        <strain evidence="4 5">CC-CFT480</strain>
    </source>
</reference>
<dbReference type="AlphaFoldDB" id="A0A5C8NSU5"/>
<keyword evidence="5" id="KW-1185">Reference proteome</keyword>
<dbReference type="OrthoDB" id="3201900at2"/>
<feature type="domain" description="Probable ATP-binding protein BrxC alpha-helical" evidence="2">
    <location>
        <begin position="871"/>
        <end position="992"/>
    </location>
</feature>
<evidence type="ECO:0000259" key="1">
    <source>
        <dbReference type="Pfam" id="PF25791"/>
    </source>
</evidence>
<dbReference type="EMBL" id="VDUW01000005">
    <property type="protein sequence ID" value="TXL64464.1"/>
    <property type="molecule type" value="Genomic_DNA"/>
</dbReference>
<dbReference type="Pfam" id="PF25791">
    <property type="entry name" value="WHD_BREX_BrxC"/>
    <property type="match status" value="1"/>
</dbReference>
<protein>
    <submittedName>
        <fullName evidence="4">BREX system P-loop protein BrxC</fullName>
    </submittedName>
</protein>
<evidence type="ECO:0000313" key="5">
    <source>
        <dbReference type="Proteomes" id="UP000321574"/>
    </source>
</evidence>
<evidence type="ECO:0000313" key="4">
    <source>
        <dbReference type="EMBL" id="TXL64464.1"/>
    </source>
</evidence>
<evidence type="ECO:0000259" key="2">
    <source>
        <dbReference type="Pfam" id="PF25792"/>
    </source>
</evidence>
<gene>
    <name evidence="4" type="primary">brxC</name>
    <name evidence="4" type="ORF">FHP05_09090</name>
</gene>
<dbReference type="InterPro" id="IPR058037">
    <property type="entry name" value="BREX_BrxC_helical"/>
</dbReference>
<feature type="domain" description="Probable ATP-binding protein BrxC 4th six-stranded beta-sheet" evidence="3">
    <location>
        <begin position="558"/>
        <end position="729"/>
    </location>
</feature>
<name>A0A5C8NSU5_9BACI</name>
<feature type="domain" description="Probable ATP-binding protein BrxC winged helix-turn-helix" evidence="1">
    <location>
        <begin position="736"/>
        <end position="864"/>
    </location>
</feature>
<comment type="caution">
    <text evidence="4">The sequence shown here is derived from an EMBL/GenBank/DDBJ whole genome shotgun (WGS) entry which is preliminary data.</text>
</comment>
<dbReference type="InterPro" id="IPR058038">
    <property type="entry name" value="BREX_BrxC_wHTH"/>
</dbReference>
<dbReference type="Proteomes" id="UP000321574">
    <property type="component" value="Unassembled WGS sequence"/>
</dbReference>
<accession>A0A5C8NSU5</accession>
<dbReference type="InterPro" id="IPR047679">
    <property type="entry name" value="BREX_BrxC"/>
</dbReference>
<dbReference type="InterPro" id="IPR058036">
    <property type="entry name" value="BREX_BrxC_4th"/>
</dbReference>
<dbReference type="Pfam" id="PF25792">
    <property type="entry name" value="BREX_BrxC_helical"/>
    <property type="match status" value="1"/>
</dbReference>